<evidence type="ECO:0000313" key="3">
    <source>
        <dbReference type="Proteomes" id="UP001054821"/>
    </source>
</evidence>
<dbReference type="Proteomes" id="UP001054821">
    <property type="component" value="Chromosome 1"/>
</dbReference>
<organism evidence="2 3">
    <name type="scientific">Prunus dulcis</name>
    <name type="common">Almond</name>
    <name type="synonym">Amygdalus dulcis</name>
    <dbReference type="NCBI Taxonomy" id="3755"/>
    <lineage>
        <taxon>Eukaryota</taxon>
        <taxon>Viridiplantae</taxon>
        <taxon>Streptophyta</taxon>
        <taxon>Embryophyta</taxon>
        <taxon>Tracheophyta</taxon>
        <taxon>Spermatophyta</taxon>
        <taxon>Magnoliopsida</taxon>
        <taxon>eudicotyledons</taxon>
        <taxon>Gunneridae</taxon>
        <taxon>Pentapetalae</taxon>
        <taxon>rosids</taxon>
        <taxon>fabids</taxon>
        <taxon>Rosales</taxon>
        <taxon>Rosaceae</taxon>
        <taxon>Amygdaloideae</taxon>
        <taxon>Amygdaleae</taxon>
        <taxon>Prunus</taxon>
    </lineage>
</organism>
<keyword evidence="3" id="KW-1185">Reference proteome</keyword>
<sequence length="116" mass="13413">MAPPPQSQRSSSPSQPSGKGEVADVKSQLRNQPSSRAPGVDDSKRELFKKVYLLHDNRQLMSLLSLGEMVIVFSNIRYRFEENVLSLRWEVMQWSIRTLHVLTINFLKEIARMRTQ</sequence>
<reference evidence="2 3" key="1">
    <citation type="journal article" date="2022" name="G3 (Bethesda)">
        <title>Whole-genome sequence and methylome profiling of the almond [Prunus dulcis (Mill.) D.A. Webb] cultivar 'Nonpareil'.</title>
        <authorList>
            <person name="D'Amico-Willman K.M."/>
            <person name="Ouma W.Z."/>
            <person name="Meulia T."/>
            <person name="Sideli G.M."/>
            <person name="Gradziel T.M."/>
            <person name="Fresnedo-Ramirez J."/>
        </authorList>
    </citation>
    <scope>NUCLEOTIDE SEQUENCE [LARGE SCALE GENOMIC DNA]</scope>
    <source>
        <strain evidence="2">Clone GOH B32 T37-40</strain>
    </source>
</reference>
<protein>
    <submittedName>
        <fullName evidence="2">Uncharacterized protein</fullName>
    </submittedName>
</protein>
<dbReference type="AlphaFoldDB" id="A0AAD5F618"/>
<evidence type="ECO:0000313" key="2">
    <source>
        <dbReference type="EMBL" id="KAI5354676.1"/>
    </source>
</evidence>
<name>A0AAD5F618_PRUDU</name>
<comment type="caution">
    <text evidence="2">The sequence shown here is derived from an EMBL/GenBank/DDBJ whole genome shotgun (WGS) entry which is preliminary data.</text>
</comment>
<proteinExistence type="predicted"/>
<accession>A0AAD5F618</accession>
<feature type="region of interest" description="Disordered" evidence="1">
    <location>
        <begin position="1"/>
        <end position="42"/>
    </location>
</feature>
<dbReference type="EMBL" id="JAJFAZ020000001">
    <property type="protein sequence ID" value="KAI5354676.1"/>
    <property type="molecule type" value="Genomic_DNA"/>
</dbReference>
<evidence type="ECO:0000256" key="1">
    <source>
        <dbReference type="SAM" id="MobiDB-lite"/>
    </source>
</evidence>
<gene>
    <name evidence="2" type="ORF">L3X38_007571</name>
</gene>
<feature type="compositionally biased region" description="Low complexity" evidence="1">
    <location>
        <begin position="7"/>
        <end position="17"/>
    </location>
</feature>